<dbReference type="Proteomes" id="UP000031364">
    <property type="component" value="Unassembled WGS sequence"/>
</dbReference>
<evidence type="ECO:0000313" key="4">
    <source>
        <dbReference type="EMBL" id="KIA65108.1"/>
    </source>
</evidence>
<name>A0ABR4ZIH2_9NOCA</name>
<evidence type="ECO:0000256" key="1">
    <source>
        <dbReference type="ARBA" id="ARBA00008710"/>
    </source>
</evidence>
<dbReference type="Pfam" id="PF04075">
    <property type="entry name" value="F420H2_quin_red"/>
    <property type="match status" value="1"/>
</dbReference>
<organism evidence="4 5">
    <name type="scientific">Nocardia vulneris</name>
    <dbReference type="NCBI Taxonomy" id="1141657"/>
    <lineage>
        <taxon>Bacteria</taxon>
        <taxon>Bacillati</taxon>
        <taxon>Actinomycetota</taxon>
        <taxon>Actinomycetes</taxon>
        <taxon>Mycobacteriales</taxon>
        <taxon>Nocardiaceae</taxon>
        <taxon>Nocardia</taxon>
    </lineage>
</organism>
<sequence length="181" mass="19906">MSETESTAAPADQAGITGYDDPNAPWNQAWDPDGSIVDWNVDVIAEFRANSGKVGGAYAGGDLILLTTTGAKSGKRHTVPLGPAYRGDLMYVSSFMEDRYPAWWHNIKANPQVTIELRDRTYRGTGRVLEGADYDEFAAWVLADNPLLADFQSKVDRPLPLVVLTLDDEIPCRTSDQEELT</sequence>
<dbReference type="InterPro" id="IPR012349">
    <property type="entry name" value="Split_barrel_FMN-bd"/>
</dbReference>
<comment type="caution">
    <text evidence="4">The sequence shown here is derived from an EMBL/GenBank/DDBJ whole genome shotgun (WGS) entry which is preliminary data.</text>
</comment>
<dbReference type="EMBL" id="JNFP01000009">
    <property type="protein sequence ID" value="KIA65108.1"/>
    <property type="molecule type" value="Genomic_DNA"/>
</dbReference>
<comment type="catalytic activity">
    <reaction evidence="2">
        <text>oxidized coenzyme F420-(gamma-L-Glu)(n) + a quinol + H(+) = reduced coenzyme F420-(gamma-L-Glu)(n) + a quinone</text>
        <dbReference type="Rhea" id="RHEA:39663"/>
        <dbReference type="Rhea" id="RHEA-COMP:12939"/>
        <dbReference type="Rhea" id="RHEA-COMP:14378"/>
        <dbReference type="ChEBI" id="CHEBI:15378"/>
        <dbReference type="ChEBI" id="CHEBI:24646"/>
        <dbReference type="ChEBI" id="CHEBI:132124"/>
        <dbReference type="ChEBI" id="CHEBI:133980"/>
        <dbReference type="ChEBI" id="CHEBI:139511"/>
    </reaction>
</comment>
<dbReference type="PANTHER" id="PTHR39428">
    <property type="entry name" value="F420H(2)-DEPENDENT QUINONE REDUCTASE RV1261C"/>
    <property type="match status" value="1"/>
</dbReference>
<dbReference type="Gene3D" id="2.30.110.10">
    <property type="entry name" value="Electron Transport, Fmn-binding Protein, Chain A"/>
    <property type="match status" value="1"/>
</dbReference>
<accession>A0ABR4ZIH2</accession>
<evidence type="ECO:0000256" key="3">
    <source>
        <dbReference type="SAM" id="MobiDB-lite"/>
    </source>
</evidence>
<proteinExistence type="inferred from homology"/>
<dbReference type="PANTHER" id="PTHR39428:SF1">
    <property type="entry name" value="F420H(2)-DEPENDENT QUINONE REDUCTASE RV1261C"/>
    <property type="match status" value="1"/>
</dbReference>
<feature type="region of interest" description="Disordered" evidence="3">
    <location>
        <begin position="1"/>
        <end position="24"/>
    </location>
</feature>
<evidence type="ECO:0000313" key="5">
    <source>
        <dbReference type="Proteomes" id="UP000031364"/>
    </source>
</evidence>
<dbReference type="SUPFAM" id="SSF50475">
    <property type="entry name" value="FMN-binding split barrel"/>
    <property type="match status" value="1"/>
</dbReference>
<dbReference type="NCBIfam" id="TIGR00026">
    <property type="entry name" value="hi_GC_TIGR00026"/>
    <property type="match status" value="1"/>
</dbReference>
<protein>
    <recommendedName>
        <fullName evidence="6">Nitroreductase family deazaflavin-dependent oxidoreductase</fullName>
    </recommendedName>
</protein>
<evidence type="ECO:0000256" key="2">
    <source>
        <dbReference type="ARBA" id="ARBA00049106"/>
    </source>
</evidence>
<evidence type="ECO:0008006" key="6">
    <source>
        <dbReference type="Google" id="ProtNLM"/>
    </source>
</evidence>
<dbReference type="InterPro" id="IPR004378">
    <property type="entry name" value="F420H2_quin_Rdtase"/>
</dbReference>
<comment type="similarity">
    <text evidence="1">Belongs to the F420H(2)-dependent quinone reductase family.</text>
</comment>
<gene>
    <name evidence="4" type="ORF">FG87_09440</name>
</gene>
<keyword evidence="5" id="KW-1185">Reference proteome</keyword>
<dbReference type="RefSeq" id="WP_043667480.1">
    <property type="nucleotide sequence ID" value="NZ_BDCI01000002.1"/>
</dbReference>
<reference evidence="4 5" key="1">
    <citation type="journal article" date="2014" name="Int. J. Syst. Evol. Microbiol.">
        <title>Nocardia vulneris sp. nov., isolated from wounds of human patients in North America.</title>
        <authorList>
            <person name="Lasker B.A."/>
            <person name="Bell M."/>
            <person name="Klenk H.P."/>
            <person name="Sproer C."/>
            <person name="Schumann C."/>
            <person name="Schumann P."/>
            <person name="Brown J.M."/>
        </authorList>
    </citation>
    <scope>NUCLEOTIDE SEQUENCE [LARGE SCALE GENOMIC DNA]</scope>
    <source>
        <strain evidence="4 5">W9851</strain>
    </source>
</reference>